<gene>
    <name evidence="4" type="ORF">EYS09_10045</name>
</gene>
<dbReference type="InterPro" id="IPR045229">
    <property type="entry name" value="TPP_enz"/>
</dbReference>
<keyword evidence="5" id="KW-1185">Reference proteome</keyword>
<evidence type="ECO:0000256" key="1">
    <source>
        <dbReference type="ARBA" id="ARBA00007812"/>
    </source>
</evidence>
<organism evidence="4 5">
    <name type="scientific">Streptomyces kasugaensis</name>
    <dbReference type="NCBI Taxonomy" id="1946"/>
    <lineage>
        <taxon>Bacteria</taxon>
        <taxon>Bacillati</taxon>
        <taxon>Actinomycetota</taxon>
        <taxon>Actinomycetes</taxon>
        <taxon>Kitasatosporales</taxon>
        <taxon>Streptomycetaceae</taxon>
        <taxon>Streptomyces</taxon>
    </lineage>
</organism>
<name>A0A4Q9HX28_STRKA</name>
<reference evidence="4 5" key="1">
    <citation type="submission" date="2019-02" db="EMBL/GenBank/DDBJ databases">
        <title>Draft Genome Sequence of Streptomyces sp. AM-2504, identified by 16S rRNA comparative analysis as a Streptomyces Kasugaensis strain.</title>
        <authorList>
            <person name="Napolioni V."/>
            <person name="Giuliodori A.M."/>
            <person name="Spurio R."/>
            <person name="Fabbretti A."/>
        </authorList>
    </citation>
    <scope>NUCLEOTIDE SEQUENCE [LARGE SCALE GENOMIC DNA]</scope>
    <source>
        <strain evidence="4 5">AM-2504</strain>
    </source>
</reference>
<dbReference type="Proteomes" id="UP000292452">
    <property type="component" value="Unassembled WGS sequence"/>
</dbReference>
<keyword evidence="4" id="KW-0456">Lyase</keyword>
<evidence type="ECO:0000256" key="2">
    <source>
        <dbReference type="ARBA" id="ARBA00023052"/>
    </source>
</evidence>
<comment type="similarity">
    <text evidence="1">Belongs to the TPP enzyme family.</text>
</comment>
<dbReference type="InterPro" id="IPR011766">
    <property type="entry name" value="TPP_enzyme_TPP-bd"/>
</dbReference>
<dbReference type="PANTHER" id="PTHR18968:SF133">
    <property type="entry name" value="BENZOYLFORMATE DECARBOXYLASE"/>
    <property type="match status" value="1"/>
</dbReference>
<dbReference type="AlphaFoldDB" id="A0A4Q9HX28"/>
<dbReference type="SUPFAM" id="SSF52518">
    <property type="entry name" value="Thiamin diphosphate-binding fold (THDP-binding)"/>
    <property type="match status" value="1"/>
</dbReference>
<dbReference type="EMBL" id="SIXH01000064">
    <property type="protein sequence ID" value="TBO59794.1"/>
    <property type="molecule type" value="Genomic_DNA"/>
</dbReference>
<dbReference type="PROSITE" id="PS00187">
    <property type="entry name" value="TPP_ENZYMES"/>
    <property type="match status" value="1"/>
</dbReference>
<dbReference type="InterPro" id="IPR029061">
    <property type="entry name" value="THDP-binding"/>
</dbReference>
<dbReference type="Pfam" id="PF02775">
    <property type="entry name" value="TPP_enzyme_C"/>
    <property type="match status" value="1"/>
</dbReference>
<evidence type="ECO:0000259" key="3">
    <source>
        <dbReference type="Pfam" id="PF02775"/>
    </source>
</evidence>
<proteinExistence type="inferred from homology"/>
<keyword evidence="2" id="KW-0786">Thiamine pyrophosphate</keyword>
<feature type="non-terminal residue" evidence="4">
    <location>
        <position position="1"/>
    </location>
</feature>
<dbReference type="GO" id="GO:0000287">
    <property type="term" value="F:magnesium ion binding"/>
    <property type="evidence" value="ECO:0007669"/>
    <property type="project" value="InterPro"/>
</dbReference>
<evidence type="ECO:0000313" key="5">
    <source>
        <dbReference type="Proteomes" id="UP000292452"/>
    </source>
</evidence>
<evidence type="ECO:0000313" key="4">
    <source>
        <dbReference type="EMBL" id="TBO59794.1"/>
    </source>
</evidence>
<feature type="domain" description="Thiamine pyrophosphate enzyme TPP-binding" evidence="3">
    <location>
        <begin position="20"/>
        <end position="158"/>
    </location>
</feature>
<dbReference type="PANTHER" id="PTHR18968">
    <property type="entry name" value="THIAMINE PYROPHOSPHATE ENZYMES"/>
    <property type="match status" value="1"/>
</dbReference>
<dbReference type="EC" id="4.1.1.7" evidence="4"/>
<dbReference type="Gene3D" id="3.40.50.970">
    <property type="match status" value="1"/>
</dbReference>
<dbReference type="GO" id="GO:0050660">
    <property type="term" value="F:flavin adenine dinucleotide binding"/>
    <property type="evidence" value="ECO:0007669"/>
    <property type="project" value="TreeGrafter"/>
</dbReference>
<dbReference type="CDD" id="cd02002">
    <property type="entry name" value="TPP_BFDC"/>
    <property type="match status" value="1"/>
</dbReference>
<protein>
    <submittedName>
        <fullName evidence="4">Benzoylformate decarboxylase</fullName>
        <ecNumber evidence="4">4.1.1.7</ecNumber>
    </submittedName>
</protein>
<sequence>GERPAGCVLVEEAPGTRPVMCEHLPNLGPETFYTTASGALGHGVPAAVGIALGRPGTRVVAVVGDGSAMYAIQALWSAARLRLPVTVIVVNNGRYATVDAFAERFGMAKPVGTALDGLDFAALATAQGCAGGRVDDPAALVPALRTALTASGPYVLEVVVDG</sequence>
<dbReference type="InterPro" id="IPR000399">
    <property type="entry name" value="TPP-bd_CS"/>
</dbReference>
<dbReference type="GO" id="GO:0030976">
    <property type="term" value="F:thiamine pyrophosphate binding"/>
    <property type="evidence" value="ECO:0007669"/>
    <property type="project" value="InterPro"/>
</dbReference>
<comment type="caution">
    <text evidence="4">The sequence shown here is derived from an EMBL/GenBank/DDBJ whole genome shotgun (WGS) entry which is preliminary data.</text>
</comment>
<dbReference type="GO" id="GO:0003984">
    <property type="term" value="F:acetolactate synthase activity"/>
    <property type="evidence" value="ECO:0007669"/>
    <property type="project" value="TreeGrafter"/>
</dbReference>
<dbReference type="RefSeq" id="WP_242640763.1">
    <property type="nucleotide sequence ID" value="NZ_SIXH01000064.1"/>
</dbReference>
<accession>A0A4Q9HX28</accession>
<dbReference type="GO" id="GO:0050695">
    <property type="term" value="F:benzoylformate decarboxylase activity"/>
    <property type="evidence" value="ECO:0007669"/>
    <property type="project" value="UniProtKB-EC"/>
</dbReference>